<evidence type="ECO:0000256" key="2">
    <source>
        <dbReference type="ARBA" id="ARBA00022801"/>
    </source>
</evidence>
<dbReference type="InterPro" id="IPR029018">
    <property type="entry name" value="Hex-like_dom2"/>
</dbReference>
<proteinExistence type="inferred from homology"/>
<organism evidence="8 9">
    <name type="scientific">Chitinophaga eiseniae</name>
    <dbReference type="NCBI Taxonomy" id="634771"/>
    <lineage>
        <taxon>Bacteria</taxon>
        <taxon>Pseudomonadati</taxon>
        <taxon>Bacteroidota</taxon>
        <taxon>Chitinophagia</taxon>
        <taxon>Chitinophagales</taxon>
        <taxon>Chitinophagaceae</taxon>
        <taxon>Chitinophaga</taxon>
    </lineage>
</organism>
<dbReference type="SUPFAM" id="SSF49899">
    <property type="entry name" value="Concanavalin A-like lectins/glucanases"/>
    <property type="match status" value="1"/>
</dbReference>
<dbReference type="SUPFAM" id="SSF55545">
    <property type="entry name" value="beta-N-acetylhexosaminidase-like domain"/>
    <property type="match status" value="1"/>
</dbReference>
<dbReference type="PANTHER" id="PTHR43678:SF1">
    <property type="entry name" value="BETA-N-ACETYLHEXOSAMINIDASE"/>
    <property type="match status" value="1"/>
</dbReference>
<dbReference type="GO" id="GO:0004563">
    <property type="term" value="F:beta-N-acetylhexosaminidase activity"/>
    <property type="evidence" value="ECO:0007669"/>
    <property type="project" value="InterPro"/>
</dbReference>
<evidence type="ECO:0000256" key="1">
    <source>
        <dbReference type="ARBA" id="ARBA00006285"/>
    </source>
</evidence>
<protein>
    <submittedName>
        <fullName evidence="8">Family 20 glycosylhydrolase</fullName>
    </submittedName>
</protein>
<dbReference type="CDD" id="cd06564">
    <property type="entry name" value="GH20_DspB_LnbB-like"/>
    <property type="match status" value="1"/>
</dbReference>
<name>A0A847SVW8_9BACT</name>
<dbReference type="EMBL" id="JABAHZ010000009">
    <property type="protein sequence ID" value="NLR82386.1"/>
    <property type="molecule type" value="Genomic_DNA"/>
</dbReference>
<evidence type="ECO:0000259" key="6">
    <source>
        <dbReference type="Pfam" id="PF00728"/>
    </source>
</evidence>
<evidence type="ECO:0000313" key="8">
    <source>
        <dbReference type="EMBL" id="NLR82386.1"/>
    </source>
</evidence>
<feature type="domain" description="Beta-hexosaminidase bacterial type N-terminal" evidence="7">
    <location>
        <begin position="28"/>
        <end position="157"/>
    </location>
</feature>
<keyword evidence="9" id="KW-1185">Reference proteome</keyword>
<dbReference type="InterPro" id="IPR013320">
    <property type="entry name" value="ConA-like_dom_sf"/>
</dbReference>
<evidence type="ECO:0000256" key="4">
    <source>
        <dbReference type="PIRSR" id="PIRSR625705-1"/>
    </source>
</evidence>
<dbReference type="SUPFAM" id="SSF51445">
    <property type="entry name" value="(Trans)glycosidases"/>
    <property type="match status" value="1"/>
</dbReference>
<dbReference type="InterPro" id="IPR052764">
    <property type="entry name" value="GH20_Enzymes"/>
</dbReference>
<dbReference type="GO" id="GO:0005975">
    <property type="term" value="P:carbohydrate metabolic process"/>
    <property type="evidence" value="ECO:0007669"/>
    <property type="project" value="InterPro"/>
</dbReference>
<sequence>MKKTFLITGLALGFFQGNAWSQTTNPAPFVIPGLQEWQGSKGQFTLQPASAIVLEPASAQALSATAQVLQQDLLPLTHGISLSIKTGTPTAGDIFLRLNSADTALGKEGYVVTAGKDVLQIAAPSTRGVFWGTRTLLQVLEQDSLHTHFPCGTARDYPRYAVRGFVLDVGRKFFSLDFLRQYVKFMSYYKMNDFHIHLNDNGFKQFFGKNWDSTYAAFRLESDFYPGLTAKDGSYTKQEFRDLQALAASYGVNIVPEIDVPAHSLAFTKLRPEIGSKKYGMDHLDLDNPVTYQVIDSVFMEYLAGPNPVFTGQEVHIGTDEYAKAAAEQFRAFTDHYIRLVENYGKKVRVWGALTHAQGNTPVKVKDVTMNMWYNGYADPVAMKKLGYNMISTPDGWLYIVPAAGYYYDYLNLPQLYNKWEPVQIGDVRFNDGDPQVLGGSFAVWNDHVGNGITEQDVHDRVFPAMQVLSQKMWRGADSTQSYAVFAAQAANTGEGPGANMRGKLKGKNGLVLQYEPGKNKSKDNSGNQRNLGKITNAALQHDGLHVNGGRSFAQTPVREIGYDYTVMFTVKPDAGNAPNAVLFSSPHATVKLKQQQTGKLGFSREGYDYTFDYTVPANQWTKLAISGDHKGTRLYVNGQLVQNLEKKKIGFAGVKDSMMIVQTLVFPLQNIGDTAHAFKGVIKDIQVWNTADKLK</sequence>
<dbReference type="RefSeq" id="WP_168742404.1">
    <property type="nucleotide sequence ID" value="NZ_JABAHZ010000009.1"/>
</dbReference>
<dbReference type="Gene3D" id="2.60.120.200">
    <property type="match status" value="1"/>
</dbReference>
<accession>A0A847SVW8</accession>
<dbReference type="Pfam" id="PF02838">
    <property type="entry name" value="Glyco_hydro_20b"/>
    <property type="match status" value="1"/>
</dbReference>
<evidence type="ECO:0000256" key="3">
    <source>
        <dbReference type="ARBA" id="ARBA00023295"/>
    </source>
</evidence>
<evidence type="ECO:0000313" key="9">
    <source>
        <dbReference type="Proteomes" id="UP000552864"/>
    </source>
</evidence>
<feature type="signal peptide" evidence="5">
    <location>
        <begin position="1"/>
        <end position="21"/>
    </location>
</feature>
<dbReference type="Pfam" id="PF13385">
    <property type="entry name" value="Laminin_G_3"/>
    <property type="match status" value="1"/>
</dbReference>
<dbReference type="InterPro" id="IPR015882">
    <property type="entry name" value="HEX_bac_N"/>
</dbReference>
<evidence type="ECO:0000256" key="5">
    <source>
        <dbReference type="SAM" id="SignalP"/>
    </source>
</evidence>
<dbReference type="Gene3D" id="3.30.379.10">
    <property type="entry name" value="Chitobiase/beta-hexosaminidase domain 2-like"/>
    <property type="match status" value="1"/>
</dbReference>
<dbReference type="InterPro" id="IPR017853">
    <property type="entry name" value="GH"/>
</dbReference>
<feature type="domain" description="Glycoside hydrolase family 20 catalytic" evidence="6">
    <location>
        <begin position="160"/>
        <end position="476"/>
    </location>
</feature>
<dbReference type="InterPro" id="IPR025705">
    <property type="entry name" value="Beta_hexosaminidase_sua/sub"/>
</dbReference>
<dbReference type="AlphaFoldDB" id="A0A847SVW8"/>
<keyword evidence="2 8" id="KW-0378">Hydrolase</keyword>
<dbReference type="Gene3D" id="3.20.20.80">
    <property type="entry name" value="Glycosidases"/>
    <property type="match status" value="1"/>
</dbReference>
<reference evidence="8 9" key="1">
    <citation type="submission" date="2020-04" db="EMBL/GenBank/DDBJ databases">
        <authorList>
            <person name="Yin C."/>
        </authorList>
    </citation>
    <scope>NUCLEOTIDE SEQUENCE [LARGE SCALE GENOMIC DNA]</scope>
    <source>
        <strain evidence="8 9">Ak56</strain>
    </source>
</reference>
<comment type="caution">
    <text evidence="8">The sequence shown here is derived from an EMBL/GenBank/DDBJ whole genome shotgun (WGS) entry which is preliminary data.</text>
</comment>
<keyword evidence="3" id="KW-0326">Glycosidase</keyword>
<dbReference type="InterPro" id="IPR015883">
    <property type="entry name" value="Glyco_hydro_20_cat"/>
</dbReference>
<dbReference type="PRINTS" id="PR00738">
    <property type="entry name" value="GLHYDRLASE20"/>
</dbReference>
<evidence type="ECO:0000259" key="7">
    <source>
        <dbReference type="Pfam" id="PF02838"/>
    </source>
</evidence>
<comment type="similarity">
    <text evidence="1">Belongs to the glycosyl hydrolase 20 family.</text>
</comment>
<feature type="active site" description="Proton donor" evidence="4">
    <location>
        <position position="321"/>
    </location>
</feature>
<feature type="chain" id="PRO_5032713472" evidence="5">
    <location>
        <begin position="22"/>
        <end position="696"/>
    </location>
</feature>
<dbReference type="PANTHER" id="PTHR43678">
    <property type="entry name" value="PUTATIVE (AFU_ORTHOLOGUE AFUA_2G00640)-RELATED"/>
    <property type="match status" value="1"/>
</dbReference>
<keyword evidence="5" id="KW-0732">Signal</keyword>
<dbReference type="Proteomes" id="UP000552864">
    <property type="component" value="Unassembled WGS sequence"/>
</dbReference>
<gene>
    <name evidence="8" type="ORF">HGH91_27465</name>
</gene>
<dbReference type="Pfam" id="PF00728">
    <property type="entry name" value="Glyco_hydro_20"/>
    <property type="match status" value="1"/>
</dbReference>